<sequence>MRACSIAAQLPADLVGDVTHRARAAVSGPVDPGSEEAVENEVAGAVRGAVGSAGEDEYDVESQAGAGGRGEAGVVALRGAGGDQGVRACREGGADGPFQFADLVATAAQADEVVPFDPEVVLAEAQCRRQTGHGLQRCGPRRQGDLVTHEISS</sequence>
<reference evidence="2 5" key="2">
    <citation type="submission" date="2019-04" db="EMBL/GenBank/DDBJ databases">
        <title>Draft genome sequences of Streptomyces avermitilis NBRC 14893.</title>
        <authorList>
            <person name="Komaki H."/>
            <person name="Tamura T."/>
            <person name="Hosoyama A."/>
        </authorList>
    </citation>
    <scope>NUCLEOTIDE SEQUENCE [LARGE SCALE GENOMIC DNA]</scope>
    <source>
        <strain evidence="2 5">NBRC 14893</strain>
    </source>
</reference>
<dbReference type="EMBL" id="BJHY01000001">
    <property type="protein sequence ID" value="GDY78688.1"/>
    <property type="molecule type" value="Genomic_DNA"/>
</dbReference>
<feature type="region of interest" description="Disordered" evidence="1">
    <location>
        <begin position="49"/>
        <end position="69"/>
    </location>
</feature>
<evidence type="ECO:0000313" key="3">
    <source>
        <dbReference type="EMBL" id="GDY78688.1"/>
    </source>
</evidence>
<protein>
    <submittedName>
        <fullName evidence="3">Uncharacterized protein</fullName>
    </submittedName>
</protein>
<evidence type="ECO:0000313" key="5">
    <source>
        <dbReference type="Proteomes" id="UP000302139"/>
    </source>
</evidence>
<accession>A0A4D4N2G3</accession>
<feature type="region of interest" description="Disordered" evidence="1">
    <location>
        <begin position="132"/>
        <end position="153"/>
    </location>
</feature>
<evidence type="ECO:0000313" key="4">
    <source>
        <dbReference type="Proteomes" id="UP000299211"/>
    </source>
</evidence>
<dbReference type="AlphaFoldDB" id="A0A4D4N2G3"/>
<proteinExistence type="predicted"/>
<reference evidence="3 4" key="1">
    <citation type="submission" date="2019-04" db="EMBL/GenBank/DDBJ databases">
        <title>Draft genome sequences of Streptomyces avermitilis ATCC 31267.</title>
        <authorList>
            <person name="Komaki H."/>
            <person name="Tamura T."/>
            <person name="Hosoyama A."/>
        </authorList>
    </citation>
    <scope>NUCLEOTIDE SEQUENCE [LARGE SCALE GENOMIC DNA]</scope>
    <source>
        <strain evidence="3 4">ATCC 31267</strain>
    </source>
</reference>
<comment type="caution">
    <text evidence="3">The sequence shown here is derived from an EMBL/GenBank/DDBJ whole genome shotgun (WGS) entry which is preliminary data.</text>
</comment>
<organism evidence="3 4">
    <name type="scientific">Streptomyces avermitilis</name>
    <dbReference type="NCBI Taxonomy" id="33903"/>
    <lineage>
        <taxon>Bacteria</taxon>
        <taxon>Bacillati</taxon>
        <taxon>Actinomycetota</taxon>
        <taxon>Actinomycetes</taxon>
        <taxon>Kitasatosporales</taxon>
        <taxon>Streptomycetaceae</taxon>
        <taxon>Streptomyces</taxon>
    </lineage>
</organism>
<evidence type="ECO:0000313" key="2">
    <source>
        <dbReference type="EMBL" id="GDY61229.1"/>
    </source>
</evidence>
<dbReference type="Proteomes" id="UP000299211">
    <property type="component" value="Unassembled WGS sequence"/>
</dbReference>
<evidence type="ECO:0000256" key="1">
    <source>
        <dbReference type="SAM" id="MobiDB-lite"/>
    </source>
</evidence>
<dbReference type="Proteomes" id="UP000302139">
    <property type="component" value="Unassembled WGS sequence"/>
</dbReference>
<name>A0A4D4N2G3_STRAX</name>
<dbReference type="EMBL" id="BJHX01000001">
    <property type="protein sequence ID" value="GDY61229.1"/>
    <property type="molecule type" value="Genomic_DNA"/>
</dbReference>
<gene>
    <name evidence="2" type="ORF">SAV14893_006220</name>
    <name evidence="3" type="ORF">SAV31267_081730</name>
</gene>
<feature type="compositionally biased region" description="Basic and acidic residues" evidence="1">
    <location>
        <begin position="142"/>
        <end position="153"/>
    </location>
</feature>